<dbReference type="Gene3D" id="1.10.150.130">
    <property type="match status" value="1"/>
</dbReference>
<dbReference type="InterPro" id="IPR010998">
    <property type="entry name" value="Integrase_recombinase_N"/>
</dbReference>
<evidence type="ECO:0000256" key="2">
    <source>
        <dbReference type="ARBA" id="ARBA00023125"/>
    </source>
</evidence>
<gene>
    <name evidence="5" type="ORF">SAMN06295937_10713</name>
</gene>
<dbReference type="Proteomes" id="UP000190044">
    <property type="component" value="Unassembled WGS sequence"/>
</dbReference>
<dbReference type="GO" id="GO:0003677">
    <property type="term" value="F:DNA binding"/>
    <property type="evidence" value="ECO:0007669"/>
    <property type="project" value="UniProtKB-KW"/>
</dbReference>
<dbReference type="Pfam" id="PF00589">
    <property type="entry name" value="Phage_integrase"/>
    <property type="match status" value="1"/>
</dbReference>
<feature type="domain" description="Tyr recombinase" evidence="4">
    <location>
        <begin position="211"/>
        <end position="396"/>
    </location>
</feature>
<evidence type="ECO:0000313" key="5">
    <source>
        <dbReference type="EMBL" id="SKC06513.1"/>
    </source>
</evidence>
<reference evidence="6" key="1">
    <citation type="submission" date="2017-02" db="EMBL/GenBank/DDBJ databases">
        <authorList>
            <person name="Varghese N."/>
            <person name="Submissions S."/>
        </authorList>
    </citation>
    <scope>NUCLEOTIDE SEQUENCE [LARGE SCALE GENOMIC DNA]</scope>
    <source>
        <strain evidence="6">R11H</strain>
    </source>
</reference>
<accession>A0A1T5GDI7</accession>
<keyword evidence="3" id="KW-0233">DNA recombination</keyword>
<dbReference type="PANTHER" id="PTHR30349">
    <property type="entry name" value="PHAGE INTEGRASE-RELATED"/>
    <property type="match status" value="1"/>
</dbReference>
<dbReference type="InterPro" id="IPR011010">
    <property type="entry name" value="DNA_brk_join_enz"/>
</dbReference>
<dbReference type="EMBL" id="FUYP01000071">
    <property type="protein sequence ID" value="SKC06513.1"/>
    <property type="molecule type" value="Genomic_DNA"/>
</dbReference>
<dbReference type="OrthoDB" id="67979at2"/>
<dbReference type="InterPro" id="IPR050090">
    <property type="entry name" value="Tyrosine_recombinase_XerCD"/>
</dbReference>
<evidence type="ECO:0000313" key="6">
    <source>
        <dbReference type="Proteomes" id="UP000190044"/>
    </source>
</evidence>
<dbReference type="Gene3D" id="1.10.443.10">
    <property type="entry name" value="Intergrase catalytic core"/>
    <property type="match status" value="1"/>
</dbReference>
<dbReference type="GO" id="GO:0006310">
    <property type="term" value="P:DNA recombination"/>
    <property type="evidence" value="ECO:0007669"/>
    <property type="project" value="UniProtKB-KW"/>
</dbReference>
<organism evidence="5 6">
    <name type="scientific">Sphingopyxis flava</name>
    <dbReference type="NCBI Taxonomy" id="1507287"/>
    <lineage>
        <taxon>Bacteria</taxon>
        <taxon>Pseudomonadati</taxon>
        <taxon>Pseudomonadota</taxon>
        <taxon>Alphaproteobacteria</taxon>
        <taxon>Sphingomonadales</taxon>
        <taxon>Sphingomonadaceae</taxon>
        <taxon>Sphingopyxis</taxon>
    </lineage>
</organism>
<dbReference type="InterPro" id="IPR013762">
    <property type="entry name" value="Integrase-like_cat_sf"/>
</dbReference>
<dbReference type="PROSITE" id="PS51898">
    <property type="entry name" value="TYR_RECOMBINASE"/>
    <property type="match status" value="1"/>
</dbReference>
<protein>
    <submittedName>
        <fullName evidence="5">Site-specific recombinase XerD</fullName>
    </submittedName>
</protein>
<dbReference type="AlphaFoldDB" id="A0A1T5GDI7"/>
<keyword evidence="2" id="KW-0238">DNA-binding</keyword>
<name>A0A1T5GDI7_9SPHN</name>
<dbReference type="GO" id="GO:0015074">
    <property type="term" value="P:DNA integration"/>
    <property type="evidence" value="ECO:0007669"/>
    <property type="project" value="UniProtKB-KW"/>
</dbReference>
<keyword evidence="1" id="KW-0229">DNA integration</keyword>
<proteinExistence type="predicted"/>
<evidence type="ECO:0000259" key="4">
    <source>
        <dbReference type="PROSITE" id="PS51898"/>
    </source>
</evidence>
<evidence type="ECO:0000256" key="3">
    <source>
        <dbReference type="ARBA" id="ARBA00023172"/>
    </source>
</evidence>
<sequence length="405" mass="45505">MTIITKTCIEPYIDSFMRCFAEANYKHATIKEYRNLIRRFGLAMDEAGIAPSALTPDLAEKLGRAAEPQRTGTIRLYSLGRKFAAHLIEICVAKPVAPTPAEVARAELLADFETYLTKQRGLSPRSIHHTLRFANRFMDHRFGADMFDLTSLRPVDAVGFVQHLLSRGRPYRDKSAVTHLRTFFQYLFARGVTATNLALSVPKAAMARDKRLPRHLSPEGVEAVLDWVRRNPRHGVRDYAMLLIMARLGLRAPEITRIELDDIDWRSGELTVRGKGKVHDRVPITAEVGEALSRYLREERGPTDCRTLFVTQRAPHRPFKDSQIVNAIIKDALDATGQKPATPYVGSHVLRHSLATQLINRGASLDEVGDMLRHRSRGSTMIYARLEIEGLRSIAQPWPVAGGAQ</sequence>
<dbReference type="InterPro" id="IPR002104">
    <property type="entry name" value="Integrase_catalytic"/>
</dbReference>
<keyword evidence="6" id="KW-1185">Reference proteome</keyword>
<dbReference type="PANTHER" id="PTHR30349:SF90">
    <property type="entry name" value="TYROSINE RECOMBINASE XERD"/>
    <property type="match status" value="1"/>
</dbReference>
<dbReference type="RefSeq" id="WP_020818722.1">
    <property type="nucleotide sequence ID" value="NZ_FUYP01000071.1"/>
</dbReference>
<dbReference type="SUPFAM" id="SSF56349">
    <property type="entry name" value="DNA breaking-rejoining enzymes"/>
    <property type="match status" value="1"/>
</dbReference>
<evidence type="ECO:0000256" key="1">
    <source>
        <dbReference type="ARBA" id="ARBA00022908"/>
    </source>
</evidence>